<reference evidence="1 2" key="1">
    <citation type="journal article" date="2024" name="G3 (Bethesda)">
        <title>Genome assembly of Hibiscus sabdariffa L. provides insights into metabolisms of medicinal natural products.</title>
        <authorList>
            <person name="Kim T."/>
        </authorList>
    </citation>
    <scope>NUCLEOTIDE SEQUENCE [LARGE SCALE GENOMIC DNA]</scope>
    <source>
        <strain evidence="1">TK-2024</strain>
        <tissue evidence="1">Old leaves</tissue>
    </source>
</reference>
<organism evidence="1 2">
    <name type="scientific">Hibiscus sabdariffa</name>
    <name type="common">roselle</name>
    <dbReference type="NCBI Taxonomy" id="183260"/>
    <lineage>
        <taxon>Eukaryota</taxon>
        <taxon>Viridiplantae</taxon>
        <taxon>Streptophyta</taxon>
        <taxon>Embryophyta</taxon>
        <taxon>Tracheophyta</taxon>
        <taxon>Spermatophyta</taxon>
        <taxon>Magnoliopsida</taxon>
        <taxon>eudicotyledons</taxon>
        <taxon>Gunneridae</taxon>
        <taxon>Pentapetalae</taxon>
        <taxon>rosids</taxon>
        <taxon>malvids</taxon>
        <taxon>Malvales</taxon>
        <taxon>Malvaceae</taxon>
        <taxon>Malvoideae</taxon>
        <taxon>Hibiscus</taxon>
    </lineage>
</organism>
<proteinExistence type="predicted"/>
<sequence>MLSFPPYILDGSICADSDRPPKNLVPPMHLVSFPSLERPASPLFEADLQLVKRDKADHLVSDVVADGCMEINDQPAKGRGVTGLSDETSIALEPGTTLFSRSYVGVISSIGNETVLDPVPSLDDLVLWDVDVIVDASGSFPSVSFSESFHECVGHSIRHSLIVRLLDLRPGGEASWLLGGDFNSILRLEERDRGLVHGNGVNRPPQFEDFLWDNWDVSRDVEANIQVFADELEMDLKFFDRKRVFGCKNRDSSGLNQSHLRLRVVEFYNELFSSSGNDGFGYATKGYLCNVLWTC</sequence>
<evidence type="ECO:0000313" key="1">
    <source>
        <dbReference type="EMBL" id="KAK9045618.1"/>
    </source>
</evidence>
<name>A0ABR2U7C3_9ROSI</name>
<protein>
    <recommendedName>
        <fullName evidence="3">Endonuclease/exonuclease/phosphatase domain-containing protein</fullName>
    </recommendedName>
</protein>
<keyword evidence="2" id="KW-1185">Reference proteome</keyword>
<comment type="caution">
    <text evidence="1">The sequence shown here is derived from an EMBL/GenBank/DDBJ whole genome shotgun (WGS) entry which is preliminary data.</text>
</comment>
<evidence type="ECO:0000313" key="2">
    <source>
        <dbReference type="Proteomes" id="UP001396334"/>
    </source>
</evidence>
<gene>
    <name evidence="1" type="ORF">V6N11_051527</name>
</gene>
<accession>A0ABR2U7C3</accession>
<dbReference type="EMBL" id="JBBPBN010000001">
    <property type="protein sequence ID" value="KAK9045618.1"/>
    <property type="molecule type" value="Genomic_DNA"/>
</dbReference>
<evidence type="ECO:0008006" key="3">
    <source>
        <dbReference type="Google" id="ProtNLM"/>
    </source>
</evidence>
<dbReference type="Proteomes" id="UP001396334">
    <property type="component" value="Unassembled WGS sequence"/>
</dbReference>